<evidence type="ECO:0000256" key="2">
    <source>
        <dbReference type="SAM" id="Phobius"/>
    </source>
</evidence>
<feature type="region of interest" description="Disordered" evidence="1">
    <location>
        <begin position="429"/>
        <end position="454"/>
    </location>
</feature>
<dbReference type="Pfam" id="PF05569">
    <property type="entry name" value="Peptidase_M56"/>
    <property type="match status" value="1"/>
</dbReference>
<feature type="transmembrane region" description="Helical" evidence="2">
    <location>
        <begin position="283"/>
        <end position="304"/>
    </location>
</feature>
<keyword evidence="2" id="KW-0812">Transmembrane</keyword>
<sequence>MTGAGLVPWAIEALIASALLMVVVLLLRGPVRRAFGPDIAYALWALPALRLFLPPLPQSWREIAVAPVIRASEQITVYVIEPLGGDATAPVAQNPSLGPILVSLWVLGAVAFIAWHATAHARFCRRMLAETARETEIEGGIQLIETDAASGPLAFGIWRRYVAFPRDFTERYDLDERDLALAHELGHHHRGDLVANWVALVVLALHWFNPIAWRAFRAFRADQEIANDARVLAGKNPMLRHTYACAIVKAAHGGAVSAACHLHTIEDLKGRLRMLSTNRTSRLRLVSGCATVAMLTLAGLGVTASGTQAAERVRSGVEKATGVSLAELSPMAAAASPVEDGPTPMPAPLPEPAPMPAPAPVVVMDAAPGTMPVQAMNAVPAAPPAPPAPPAAPSWNGSGDENSTTVTVSPEGKVTTRKVVRITRREKDGRPVTEDFPGMANIPEVSSRNCAGDGRRSETVINEKKGDKRVIVICTNRIERIAREGAAVAARSKDIQRNAYRGALEGLRTAQENMRRDQGMSEIGRREAIKALDGAIRDMEANLAEVN</sequence>
<gene>
    <name evidence="4" type="ORF">MGWOODY_Smn3193</name>
</gene>
<dbReference type="PANTHER" id="PTHR34978">
    <property type="entry name" value="POSSIBLE SENSOR-TRANSDUCER PROTEIN BLAR"/>
    <property type="match status" value="1"/>
</dbReference>
<feature type="transmembrane region" description="Helical" evidence="2">
    <location>
        <begin position="97"/>
        <end position="117"/>
    </location>
</feature>
<proteinExistence type="predicted"/>
<organism evidence="4">
    <name type="scientific">hydrothermal vent metagenome</name>
    <dbReference type="NCBI Taxonomy" id="652676"/>
    <lineage>
        <taxon>unclassified sequences</taxon>
        <taxon>metagenomes</taxon>
        <taxon>ecological metagenomes</taxon>
    </lineage>
</organism>
<dbReference type="AlphaFoldDB" id="A0A170PN73"/>
<name>A0A170PN73_9ZZZZ</name>
<dbReference type="InterPro" id="IPR008756">
    <property type="entry name" value="Peptidase_M56"/>
</dbReference>
<evidence type="ECO:0000313" key="4">
    <source>
        <dbReference type="EMBL" id="CUS43786.1"/>
    </source>
</evidence>
<accession>A0A170PN73</accession>
<feature type="compositionally biased region" description="Pro residues" evidence="1">
    <location>
        <begin position="382"/>
        <end position="392"/>
    </location>
</feature>
<dbReference type="EMBL" id="CZQE01000083">
    <property type="protein sequence ID" value="CUS43786.1"/>
    <property type="molecule type" value="Genomic_DNA"/>
</dbReference>
<feature type="domain" description="Peptidase M56" evidence="3">
    <location>
        <begin position="11"/>
        <end position="275"/>
    </location>
</feature>
<feature type="transmembrane region" description="Helical" evidence="2">
    <location>
        <begin position="6"/>
        <end position="27"/>
    </location>
</feature>
<dbReference type="InterPro" id="IPR052173">
    <property type="entry name" value="Beta-lactam_resp_regulator"/>
</dbReference>
<reference evidence="4" key="1">
    <citation type="submission" date="2015-10" db="EMBL/GenBank/DDBJ databases">
        <authorList>
            <person name="Gilbert D.G."/>
        </authorList>
    </citation>
    <scope>NUCLEOTIDE SEQUENCE</scope>
</reference>
<keyword evidence="2" id="KW-0472">Membrane</keyword>
<dbReference type="PANTHER" id="PTHR34978:SF3">
    <property type="entry name" value="SLR0241 PROTEIN"/>
    <property type="match status" value="1"/>
</dbReference>
<feature type="compositionally biased region" description="Polar residues" evidence="1">
    <location>
        <begin position="395"/>
        <end position="408"/>
    </location>
</feature>
<feature type="region of interest" description="Disordered" evidence="1">
    <location>
        <begin position="382"/>
        <end position="414"/>
    </location>
</feature>
<keyword evidence="2" id="KW-1133">Transmembrane helix</keyword>
<evidence type="ECO:0000256" key="1">
    <source>
        <dbReference type="SAM" id="MobiDB-lite"/>
    </source>
</evidence>
<evidence type="ECO:0000259" key="3">
    <source>
        <dbReference type="Pfam" id="PF05569"/>
    </source>
</evidence>
<protein>
    <submittedName>
        <fullName evidence="4">Regulatory sensor-transducer, BlaR1/MecR1 family</fullName>
    </submittedName>
</protein>
<dbReference type="CDD" id="cd07341">
    <property type="entry name" value="M56_BlaR1_MecR1_like"/>
    <property type="match status" value="1"/>
</dbReference>